<keyword evidence="21" id="KW-1185">Reference proteome</keyword>
<dbReference type="AlphaFoldDB" id="A0A9D4ZDF3"/>
<sequence length="339" mass="36069">MAGRPVNALVIRLLLVSLTIRILGSVDAGRSLQGRSDPLQYSFYKSSCPSAESIVRQVVSNAVSHEARMAGSLLRLHFHDCFVQGCDGSLLLKSIPDVLEGEQEARPNDNSVRGFEVVDDIKSALEKECPGVVSCADILAMAARDSVAVSGGPSYPVLLGRRDSLTASRSLANQNLPGFNFNVSDLVANFANVGLSPKDMVVLSGGHTIGKANCNTFAARLTPNADDPTALESAYRESLVPQCPTGANAAFVDLDVASPTLFDNGYYSSLLRSRGLLHSDQVLYATPSTTHDQVARYAKSQAAFFADFTTAMIKMGNIDPLTGSTQGEVRTQCGFVNSS</sequence>
<organism evidence="20 21">
    <name type="scientific">Adiantum capillus-veneris</name>
    <name type="common">Maidenhair fern</name>
    <dbReference type="NCBI Taxonomy" id="13818"/>
    <lineage>
        <taxon>Eukaryota</taxon>
        <taxon>Viridiplantae</taxon>
        <taxon>Streptophyta</taxon>
        <taxon>Embryophyta</taxon>
        <taxon>Tracheophyta</taxon>
        <taxon>Polypodiopsida</taxon>
        <taxon>Polypodiidae</taxon>
        <taxon>Polypodiales</taxon>
        <taxon>Pteridineae</taxon>
        <taxon>Pteridaceae</taxon>
        <taxon>Vittarioideae</taxon>
        <taxon>Adiantum</taxon>
    </lineage>
</organism>
<dbReference type="FunFam" id="1.10.520.10:FF:000001">
    <property type="entry name" value="Peroxidase"/>
    <property type="match status" value="1"/>
</dbReference>
<dbReference type="Pfam" id="PF00141">
    <property type="entry name" value="peroxidase"/>
    <property type="match status" value="1"/>
</dbReference>
<dbReference type="PRINTS" id="PR00458">
    <property type="entry name" value="PEROXIDASE"/>
</dbReference>
<feature type="binding site" evidence="14">
    <location>
        <position position="177"/>
    </location>
    <ligand>
        <name>substrate</name>
    </ligand>
</feature>
<evidence type="ECO:0000256" key="7">
    <source>
        <dbReference type="ARBA" id="ARBA00022837"/>
    </source>
</evidence>
<keyword evidence="18" id="KW-0732">Signal</keyword>
<feature type="binding site" evidence="15">
    <location>
        <position position="83"/>
    </location>
    <ligand>
        <name>Ca(2+)</name>
        <dbReference type="ChEBI" id="CHEBI:29108"/>
        <label>1</label>
    </ligand>
</feature>
<gene>
    <name evidence="20" type="ORF">GOP47_0013644</name>
</gene>
<feature type="disulfide bond" evidence="17">
    <location>
        <begin position="48"/>
        <end position="129"/>
    </location>
</feature>
<dbReference type="PROSITE" id="PS00435">
    <property type="entry name" value="PEROXIDASE_1"/>
    <property type="match status" value="1"/>
</dbReference>
<evidence type="ECO:0000256" key="13">
    <source>
        <dbReference type="PIRSR" id="PIRSR600823-1"/>
    </source>
</evidence>
<evidence type="ECO:0000259" key="19">
    <source>
        <dbReference type="PROSITE" id="PS50873"/>
    </source>
</evidence>
<keyword evidence="5 18" id="KW-0349">Heme</keyword>
<dbReference type="PANTHER" id="PTHR31388:SF5">
    <property type="entry name" value="PEROXIDASE"/>
    <property type="match status" value="1"/>
</dbReference>
<keyword evidence="7 15" id="KW-0106">Calcium</keyword>
<reference evidence="20" key="1">
    <citation type="submission" date="2021-01" db="EMBL/GenBank/DDBJ databases">
        <title>Adiantum capillus-veneris genome.</title>
        <authorList>
            <person name="Fang Y."/>
            <person name="Liao Q."/>
        </authorList>
    </citation>
    <scope>NUCLEOTIDE SEQUENCE</scope>
    <source>
        <strain evidence="20">H3</strain>
        <tissue evidence="20">Leaf</tissue>
    </source>
</reference>
<feature type="binding site" evidence="15">
    <location>
        <position position="255"/>
    </location>
    <ligand>
        <name>Ca(2+)</name>
        <dbReference type="ChEBI" id="CHEBI:29108"/>
        <label>2</label>
    </ligand>
</feature>
<dbReference type="GO" id="GO:0006979">
    <property type="term" value="P:response to oxidative stress"/>
    <property type="evidence" value="ECO:0007669"/>
    <property type="project" value="UniProtKB-UniRule"/>
</dbReference>
<feature type="domain" description="Plant heme peroxidase family profile" evidence="19">
    <location>
        <begin position="38"/>
        <end position="337"/>
    </location>
</feature>
<dbReference type="PROSITE" id="PS00436">
    <property type="entry name" value="PEROXIDASE_2"/>
    <property type="match status" value="1"/>
</dbReference>
<dbReference type="Gene3D" id="1.10.420.10">
    <property type="entry name" value="Peroxidase, domain 2"/>
    <property type="match status" value="1"/>
</dbReference>
<keyword evidence="9 15" id="KW-0408">Iron</keyword>
<comment type="function">
    <text evidence="18">Removal of H(2)O(2), oxidation of toxic reductants, biosynthesis and degradation of lignin, suberization, auxin catabolism, response to environmental stresses such as wounding, pathogen attack and oxidative stress.</text>
</comment>
<feature type="disulfide bond" evidence="17">
    <location>
        <begin position="214"/>
        <end position="243"/>
    </location>
</feature>
<evidence type="ECO:0000256" key="17">
    <source>
        <dbReference type="PIRSR" id="PIRSR600823-5"/>
    </source>
</evidence>
<evidence type="ECO:0000256" key="2">
    <source>
        <dbReference type="ARBA" id="ARBA00006873"/>
    </source>
</evidence>
<dbReference type="PRINTS" id="PR00461">
    <property type="entry name" value="PLPEROXIDASE"/>
</dbReference>
<feature type="disulfide bond" evidence="17">
    <location>
        <begin position="81"/>
        <end position="86"/>
    </location>
</feature>
<evidence type="ECO:0000256" key="3">
    <source>
        <dbReference type="ARBA" id="ARBA00012313"/>
    </source>
</evidence>
<feature type="binding site" evidence="15">
    <location>
        <position position="80"/>
    </location>
    <ligand>
        <name>Ca(2+)</name>
        <dbReference type="ChEBI" id="CHEBI:29108"/>
        <label>1</label>
    </ligand>
</feature>
<name>A0A9D4ZDF3_ADICA</name>
<dbReference type="PROSITE" id="PS50873">
    <property type="entry name" value="PEROXIDASE_4"/>
    <property type="match status" value="1"/>
</dbReference>
<evidence type="ECO:0000256" key="9">
    <source>
        <dbReference type="ARBA" id="ARBA00023004"/>
    </source>
</evidence>
<dbReference type="EC" id="1.11.1.7" evidence="3 18"/>
<keyword evidence="4 18" id="KW-0575">Peroxidase</keyword>
<accession>A0A9D4ZDF3</accession>
<keyword evidence="12 18" id="KW-0376">Hydrogen peroxide</keyword>
<feature type="chain" id="PRO_5039746051" description="Peroxidase" evidence="18">
    <location>
        <begin position="29"/>
        <end position="339"/>
    </location>
</feature>
<feature type="active site" description="Proton acceptor" evidence="13">
    <location>
        <position position="79"/>
    </location>
</feature>
<dbReference type="GO" id="GO:0005576">
    <property type="term" value="C:extracellular region"/>
    <property type="evidence" value="ECO:0007669"/>
    <property type="project" value="UniProtKB-SubCell"/>
</dbReference>
<feature type="disulfide bond" evidence="17">
    <location>
        <begin position="135"/>
        <end position="333"/>
    </location>
</feature>
<comment type="caution">
    <text evidence="20">The sequence shown here is derived from an EMBL/GenBank/DDBJ whole genome shotgun (WGS) entry which is preliminary data.</text>
</comment>
<evidence type="ECO:0000256" key="10">
    <source>
        <dbReference type="ARBA" id="ARBA00023157"/>
    </source>
</evidence>
<dbReference type="InterPro" id="IPR019794">
    <property type="entry name" value="Peroxidases_AS"/>
</dbReference>
<feature type="binding site" evidence="15">
    <location>
        <position position="263"/>
    </location>
    <ligand>
        <name>Ca(2+)</name>
        <dbReference type="ChEBI" id="CHEBI:29108"/>
        <label>2</label>
    </ligand>
</feature>
<comment type="catalytic activity">
    <reaction evidence="1 18">
        <text>2 a phenolic donor + H2O2 = 2 a phenolic radical donor + 2 H2O</text>
        <dbReference type="Rhea" id="RHEA:56136"/>
        <dbReference type="ChEBI" id="CHEBI:15377"/>
        <dbReference type="ChEBI" id="CHEBI:16240"/>
        <dbReference type="ChEBI" id="CHEBI:139520"/>
        <dbReference type="ChEBI" id="CHEBI:139521"/>
        <dbReference type="EC" id="1.11.1.7"/>
    </reaction>
</comment>
<comment type="subcellular location">
    <subcellularLocation>
        <location evidence="18">Secreted</location>
    </subcellularLocation>
</comment>
<dbReference type="GO" id="GO:0140825">
    <property type="term" value="F:lactoperoxidase activity"/>
    <property type="evidence" value="ECO:0007669"/>
    <property type="project" value="UniProtKB-EC"/>
</dbReference>
<dbReference type="SUPFAM" id="SSF48113">
    <property type="entry name" value="Heme-dependent peroxidases"/>
    <property type="match status" value="1"/>
</dbReference>
<evidence type="ECO:0000256" key="14">
    <source>
        <dbReference type="PIRSR" id="PIRSR600823-2"/>
    </source>
</evidence>
<comment type="similarity">
    <text evidence="18">Belongs to the peroxidase family. Classical plant (class III) peroxidase subfamily.</text>
</comment>
<evidence type="ECO:0000256" key="4">
    <source>
        <dbReference type="ARBA" id="ARBA00022559"/>
    </source>
</evidence>
<keyword evidence="6 15" id="KW-0479">Metal-binding</keyword>
<dbReference type="EMBL" id="JABFUD020000013">
    <property type="protein sequence ID" value="KAI5071393.1"/>
    <property type="molecule type" value="Genomic_DNA"/>
</dbReference>
<dbReference type="PANTHER" id="PTHR31388">
    <property type="entry name" value="PEROXIDASE 72-RELATED"/>
    <property type="match status" value="1"/>
</dbReference>
<dbReference type="OrthoDB" id="2113341at2759"/>
<keyword evidence="10 17" id="KW-1015">Disulfide bond</keyword>
<keyword evidence="18" id="KW-0964">Secreted</keyword>
<dbReference type="FunFam" id="1.10.420.10:FF:000001">
    <property type="entry name" value="Peroxidase"/>
    <property type="match status" value="1"/>
</dbReference>
<evidence type="ECO:0000256" key="18">
    <source>
        <dbReference type="RuleBase" id="RU362060"/>
    </source>
</evidence>
<dbReference type="GO" id="GO:0046872">
    <property type="term" value="F:metal ion binding"/>
    <property type="evidence" value="ECO:0007669"/>
    <property type="project" value="UniProtKB-UniRule"/>
</dbReference>
<proteinExistence type="inferred from homology"/>
<dbReference type="InterPro" id="IPR002016">
    <property type="entry name" value="Haem_peroxidase"/>
</dbReference>
<evidence type="ECO:0000256" key="12">
    <source>
        <dbReference type="ARBA" id="ARBA00023324"/>
    </source>
</evidence>
<dbReference type="InterPro" id="IPR000823">
    <property type="entry name" value="Peroxidase_pln"/>
</dbReference>
<keyword evidence="8 18" id="KW-0560">Oxidoreductase</keyword>
<feature type="binding site" description="axial binding residue" evidence="15">
    <location>
        <position position="207"/>
    </location>
    <ligand>
        <name>heme b</name>
        <dbReference type="ChEBI" id="CHEBI:60344"/>
    </ligand>
    <ligandPart>
        <name>Fe</name>
        <dbReference type="ChEBI" id="CHEBI:18248"/>
    </ligandPart>
</feature>
<feature type="site" description="Transition state stabilizer" evidence="16">
    <location>
        <position position="75"/>
    </location>
</feature>
<feature type="binding site" evidence="15">
    <location>
        <position position="89"/>
    </location>
    <ligand>
        <name>Ca(2+)</name>
        <dbReference type="ChEBI" id="CHEBI:29108"/>
        <label>1</label>
    </ligand>
</feature>
<dbReference type="InterPro" id="IPR010255">
    <property type="entry name" value="Haem_peroxidase_sf"/>
</dbReference>
<dbReference type="Gene3D" id="1.10.520.10">
    <property type="match status" value="1"/>
</dbReference>
<dbReference type="InterPro" id="IPR033905">
    <property type="entry name" value="Secretory_peroxidase"/>
</dbReference>
<dbReference type="GO" id="GO:0042744">
    <property type="term" value="P:hydrogen peroxide catabolic process"/>
    <property type="evidence" value="ECO:0007669"/>
    <property type="project" value="UniProtKB-KW"/>
</dbReference>
<dbReference type="GO" id="GO:0020037">
    <property type="term" value="F:heme binding"/>
    <property type="evidence" value="ECO:0007669"/>
    <property type="project" value="UniProtKB-UniRule"/>
</dbReference>
<comment type="cofactor">
    <cofactor evidence="15 18">
        <name>heme b</name>
        <dbReference type="ChEBI" id="CHEBI:60344"/>
    </cofactor>
    <text evidence="15 18">Binds 1 heme b (iron(II)-protoporphyrin IX) group per subunit.</text>
</comment>
<feature type="binding site" evidence="15">
    <location>
        <position position="208"/>
    </location>
    <ligand>
        <name>Ca(2+)</name>
        <dbReference type="ChEBI" id="CHEBI:29108"/>
        <label>2</label>
    </ligand>
</feature>
<dbReference type="CDD" id="cd00693">
    <property type="entry name" value="secretory_peroxidase"/>
    <property type="match status" value="1"/>
</dbReference>
<comment type="similarity">
    <text evidence="2">Belongs to the peroxidase family. Ascorbate peroxidase subfamily.</text>
</comment>
<evidence type="ECO:0000313" key="21">
    <source>
        <dbReference type="Proteomes" id="UP000886520"/>
    </source>
</evidence>
<evidence type="ECO:0000256" key="5">
    <source>
        <dbReference type="ARBA" id="ARBA00022617"/>
    </source>
</evidence>
<feature type="binding site" evidence="15">
    <location>
        <position position="87"/>
    </location>
    <ligand>
        <name>Ca(2+)</name>
        <dbReference type="ChEBI" id="CHEBI:29108"/>
        <label>1</label>
    </ligand>
</feature>
<dbReference type="Proteomes" id="UP000886520">
    <property type="component" value="Chromosome 13"/>
</dbReference>
<comment type="cofactor">
    <cofactor evidence="15 18">
        <name>Ca(2+)</name>
        <dbReference type="ChEBI" id="CHEBI:29108"/>
    </cofactor>
    <text evidence="15 18">Binds 2 calcium ions per subunit.</text>
</comment>
<dbReference type="InterPro" id="IPR019793">
    <property type="entry name" value="Peroxidases_heam-ligand_BS"/>
</dbReference>
<feature type="signal peptide" evidence="18">
    <location>
        <begin position="1"/>
        <end position="28"/>
    </location>
</feature>
<evidence type="ECO:0000256" key="1">
    <source>
        <dbReference type="ARBA" id="ARBA00000189"/>
    </source>
</evidence>
<feature type="binding site" evidence="15">
    <location>
        <position position="102"/>
    </location>
    <ligand>
        <name>Ca(2+)</name>
        <dbReference type="ChEBI" id="CHEBI:29108"/>
        <label>1</label>
    </ligand>
</feature>
<evidence type="ECO:0000256" key="16">
    <source>
        <dbReference type="PIRSR" id="PIRSR600823-4"/>
    </source>
</evidence>
<evidence type="ECO:0000256" key="8">
    <source>
        <dbReference type="ARBA" id="ARBA00023002"/>
    </source>
</evidence>
<feature type="binding site" evidence="15">
    <location>
        <position position="85"/>
    </location>
    <ligand>
        <name>Ca(2+)</name>
        <dbReference type="ChEBI" id="CHEBI:29108"/>
        <label>1</label>
    </ligand>
</feature>
<protein>
    <recommendedName>
        <fullName evidence="3 18">Peroxidase</fullName>
        <ecNumber evidence="3 18">1.11.1.7</ecNumber>
    </recommendedName>
</protein>
<evidence type="ECO:0000256" key="11">
    <source>
        <dbReference type="ARBA" id="ARBA00023180"/>
    </source>
</evidence>
<keyword evidence="11" id="KW-0325">Glycoprotein</keyword>
<evidence type="ECO:0000256" key="15">
    <source>
        <dbReference type="PIRSR" id="PIRSR600823-3"/>
    </source>
</evidence>
<evidence type="ECO:0000313" key="20">
    <source>
        <dbReference type="EMBL" id="KAI5071393.1"/>
    </source>
</evidence>
<evidence type="ECO:0000256" key="6">
    <source>
        <dbReference type="ARBA" id="ARBA00022723"/>
    </source>
</evidence>